<organism evidence="2 3">
    <name type="scientific">Mesorhabditis spiculigera</name>
    <dbReference type="NCBI Taxonomy" id="96644"/>
    <lineage>
        <taxon>Eukaryota</taxon>
        <taxon>Metazoa</taxon>
        <taxon>Ecdysozoa</taxon>
        <taxon>Nematoda</taxon>
        <taxon>Chromadorea</taxon>
        <taxon>Rhabditida</taxon>
        <taxon>Rhabditina</taxon>
        <taxon>Rhabditomorpha</taxon>
        <taxon>Rhabditoidea</taxon>
        <taxon>Rhabditidae</taxon>
        <taxon>Mesorhabditinae</taxon>
        <taxon>Mesorhabditis</taxon>
    </lineage>
</organism>
<evidence type="ECO:0000256" key="1">
    <source>
        <dbReference type="SAM" id="MobiDB-lite"/>
    </source>
</evidence>
<reference evidence="2" key="1">
    <citation type="submission" date="2023-06" db="EMBL/GenBank/DDBJ databases">
        <authorList>
            <person name="Delattre M."/>
        </authorList>
    </citation>
    <scope>NUCLEOTIDE SEQUENCE</scope>
    <source>
        <strain evidence="2">AF72</strain>
    </source>
</reference>
<feature type="region of interest" description="Disordered" evidence="1">
    <location>
        <begin position="1"/>
        <end position="91"/>
    </location>
</feature>
<proteinExistence type="predicted"/>
<keyword evidence="3" id="KW-1185">Reference proteome</keyword>
<dbReference type="Proteomes" id="UP001177023">
    <property type="component" value="Unassembled WGS sequence"/>
</dbReference>
<accession>A0AA36CU50</accession>
<protein>
    <submittedName>
        <fullName evidence="2">Uncharacterized protein</fullName>
    </submittedName>
</protein>
<dbReference type="AlphaFoldDB" id="A0AA36CU50"/>
<feature type="non-terminal residue" evidence="2">
    <location>
        <position position="1"/>
    </location>
</feature>
<dbReference type="EMBL" id="CATQJA010002637">
    <property type="protein sequence ID" value="CAJ0575390.1"/>
    <property type="molecule type" value="Genomic_DNA"/>
</dbReference>
<comment type="caution">
    <text evidence="2">The sequence shown here is derived from an EMBL/GenBank/DDBJ whole genome shotgun (WGS) entry which is preliminary data.</text>
</comment>
<sequence>MERPRGELAMPPPAIIPAPRRRRSGQANVPANPGMPQALRPPNLNAGAPRFVPLQQQQQQPRLQRPGALHPRRRARPRANTPNEEPSEESTKAFMLSMLQEQRARAACINPDGQLRKRKPISVFNLDTDYSNTLASVRHREELELLDRVAAWQHGDGQLQDAMRRHIIRCSTEWLERVEHEQAQLALVRQKMETRRMLLINDHNALTKIDVLIRTTSMACG</sequence>
<evidence type="ECO:0000313" key="2">
    <source>
        <dbReference type="EMBL" id="CAJ0575390.1"/>
    </source>
</evidence>
<name>A0AA36CU50_9BILA</name>
<feature type="compositionally biased region" description="Low complexity" evidence="1">
    <location>
        <begin position="53"/>
        <end position="69"/>
    </location>
</feature>
<gene>
    <name evidence="2" type="ORF">MSPICULIGERA_LOCUS13701</name>
</gene>
<evidence type="ECO:0000313" key="3">
    <source>
        <dbReference type="Proteomes" id="UP001177023"/>
    </source>
</evidence>